<dbReference type="EMBL" id="JABSTU010000007">
    <property type="protein sequence ID" value="KAH8025042.1"/>
    <property type="molecule type" value="Genomic_DNA"/>
</dbReference>
<name>A0A9J6DT63_RHIMP</name>
<evidence type="ECO:0000256" key="1">
    <source>
        <dbReference type="SAM" id="MobiDB-lite"/>
    </source>
</evidence>
<protein>
    <submittedName>
        <fullName evidence="2">Uncharacterized protein</fullName>
    </submittedName>
</protein>
<comment type="caution">
    <text evidence="2">The sequence shown here is derived from an EMBL/GenBank/DDBJ whole genome shotgun (WGS) entry which is preliminary data.</text>
</comment>
<reference evidence="2" key="2">
    <citation type="submission" date="2021-09" db="EMBL/GenBank/DDBJ databases">
        <authorList>
            <person name="Jia N."/>
            <person name="Wang J."/>
            <person name="Shi W."/>
            <person name="Du L."/>
            <person name="Sun Y."/>
            <person name="Zhan W."/>
            <person name="Jiang J."/>
            <person name="Wang Q."/>
            <person name="Zhang B."/>
            <person name="Ji P."/>
            <person name="Sakyi L.B."/>
            <person name="Cui X."/>
            <person name="Yuan T."/>
            <person name="Jiang B."/>
            <person name="Yang W."/>
            <person name="Lam T.T.-Y."/>
            <person name="Chang Q."/>
            <person name="Ding S."/>
            <person name="Wang X."/>
            <person name="Zhu J."/>
            <person name="Ruan X."/>
            <person name="Zhao L."/>
            <person name="Wei J."/>
            <person name="Que T."/>
            <person name="Du C."/>
            <person name="Cheng J."/>
            <person name="Dai P."/>
            <person name="Han X."/>
            <person name="Huang E."/>
            <person name="Gao Y."/>
            <person name="Liu J."/>
            <person name="Shao H."/>
            <person name="Ye R."/>
            <person name="Li L."/>
            <person name="Wei W."/>
            <person name="Wang X."/>
            <person name="Wang C."/>
            <person name="Huo Q."/>
            <person name="Li W."/>
            <person name="Guo W."/>
            <person name="Chen H."/>
            <person name="Chen S."/>
            <person name="Zhou L."/>
            <person name="Zhou L."/>
            <person name="Ni X."/>
            <person name="Tian J."/>
            <person name="Zhou Y."/>
            <person name="Sheng Y."/>
            <person name="Liu T."/>
            <person name="Pan Y."/>
            <person name="Xia L."/>
            <person name="Li J."/>
            <person name="Zhao F."/>
            <person name="Cao W."/>
        </authorList>
    </citation>
    <scope>NUCLEOTIDE SEQUENCE</scope>
    <source>
        <strain evidence="2">Rmic-2018</strain>
        <tissue evidence="2">Larvae</tissue>
    </source>
</reference>
<gene>
    <name evidence="2" type="ORF">HPB51_002938</name>
</gene>
<organism evidence="2 3">
    <name type="scientific">Rhipicephalus microplus</name>
    <name type="common">Cattle tick</name>
    <name type="synonym">Boophilus microplus</name>
    <dbReference type="NCBI Taxonomy" id="6941"/>
    <lineage>
        <taxon>Eukaryota</taxon>
        <taxon>Metazoa</taxon>
        <taxon>Ecdysozoa</taxon>
        <taxon>Arthropoda</taxon>
        <taxon>Chelicerata</taxon>
        <taxon>Arachnida</taxon>
        <taxon>Acari</taxon>
        <taxon>Parasitiformes</taxon>
        <taxon>Ixodida</taxon>
        <taxon>Ixodoidea</taxon>
        <taxon>Ixodidae</taxon>
        <taxon>Rhipicephalinae</taxon>
        <taxon>Rhipicephalus</taxon>
        <taxon>Boophilus</taxon>
    </lineage>
</organism>
<accession>A0A9J6DT63</accession>
<proteinExistence type="predicted"/>
<dbReference type="AlphaFoldDB" id="A0A9J6DT63"/>
<dbReference type="Proteomes" id="UP000821866">
    <property type="component" value="Unassembled WGS sequence"/>
</dbReference>
<feature type="region of interest" description="Disordered" evidence="1">
    <location>
        <begin position="34"/>
        <end position="64"/>
    </location>
</feature>
<evidence type="ECO:0000313" key="2">
    <source>
        <dbReference type="EMBL" id="KAH8025042.1"/>
    </source>
</evidence>
<evidence type="ECO:0000313" key="3">
    <source>
        <dbReference type="Proteomes" id="UP000821866"/>
    </source>
</evidence>
<sequence>MIAPLEDGKRHKLIEVDASTLHSSMKSLKRMTLQASTNSGDVRLSPEASTARDASSTTGARSRRGNVLHMTVASSQRRRRQALPRGLRFPPARLHMRARLKRSRCCCYYTLAYRFSVAPLPKSAKTPPVATDFRFAAPVSSFLRHFPVEKKKETGDSCSRTTAGRPAARRECLPVSPYIRRGVARGSVLYLAAADWTRALLHHLPRSCPREVAFRVHSQLRL</sequence>
<keyword evidence="3" id="KW-1185">Reference proteome</keyword>
<reference evidence="2" key="1">
    <citation type="journal article" date="2020" name="Cell">
        <title>Large-Scale Comparative Analyses of Tick Genomes Elucidate Their Genetic Diversity and Vector Capacities.</title>
        <authorList>
            <consortium name="Tick Genome and Microbiome Consortium (TIGMIC)"/>
            <person name="Jia N."/>
            <person name="Wang J."/>
            <person name="Shi W."/>
            <person name="Du L."/>
            <person name="Sun Y."/>
            <person name="Zhan W."/>
            <person name="Jiang J.F."/>
            <person name="Wang Q."/>
            <person name="Zhang B."/>
            <person name="Ji P."/>
            <person name="Bell-Sakyi L."/>
            <person name="Cui X.M."/>
            <person name="Yuan T.T."/>
            <person name="Jiang B.G."/>
            <person name="Yang W.F."/>
            <person name="Lam T.T."/>
            <person name="Chang Q.C."/>
            <person name="Ding S.J."/>
            <person name="Wang X.J."/>
            <person name="Zhu J.G."/>
            <person name="Ruan X.D."/>
            <person name="Zhao L."/>
            <person name="Wei J.T."/>
            <person name="Ye R.Z."/>
            <person name="Que T.C."/>
            <person name="Du C.H."/>
            <person name="Zhou Y.H."/>
            <person name="Cheng J.X."/>
            <person name="Dai P.F."/>
            <person name="Guo W.B."/>
            <person name="Han X.H."/>
            <person name="Huang E.J."/>
            <person name="Li L.F."/>
            <person name="Wei W."/>
            <person name="Gao Y.C."/>
            <person name="Liu J.Z."/>
            <person name="Shao H.Z."/>
            <person name="Wang X."/>
            <person name="Wang C.C."/>
            <person name="Yang T.C."/>
            <person name="Huo Q.B."/>
            <person name="Li W."/>
            <person name="Chen H.Y."/>
            <person name="Chen S.E."/>
            <person name="Zhou L.G."/>
            <person name="Ni X.B."/>
            <person name="Tian J.H."/>
            <person name="Sheng Y."/>
            <person name="Liu T."/>
            <person name="Pan Y.S."/>
            <person name="Xia L.Y."/>
            <person name="Li J."/>
            <person name="Zhao F."/>
            <person name="Cao W.C."/>
        </authorList>
    </citation>
    <scope>NUCLEOTIDE SEQUENCE</scope>
    <source>
        <strain evidence="2">Rmic-2018</strain>
    </source>
</reference>